<gene>
    <name evidence="10" type="ORF">KDL01_17780</name>
</gene>
<accession>A0A941EWB3</accession>
<evidence type="ECO:0000256" key="8">
    <source>
        <dbReference type="ARBA" id="ARBA00048090"/>
    </source>
</evidence>
<keyword evidence="6 9" id="KW-0418">Kinase</keyword>
<evidence type="ECO:0000256" key="5">
    <source>
        <dbReference type="ARBA" id="ARBA00022741"/>
    </source>
</evidence>
<dbReference type="Proteomes" id="UP000675781">
    <property type="component" value="Unassembled WGS sequence"/>
</dbReference>
<dbReference type="AlphaFoldDB" id="A0A941EWB3"/>
<dbReference type="GO" id="GO:0005737">
    <property type="term" value="C:cytoplasm"/>
    <property type="evidence" value="ECO:0007669"/>
    <property type="project" value="TreeGrafter"/>
</dbReference>
<evidence type="ECO:0000256" key="9">
    <source>
        <dbReference type="RuleBase" id="RU363066"/>
    </source>
</evidence>
<keyword evidence="5 9" id="KW-0547">Nucleotide-binding</keyword>
<dbReference type="Gene3D" id="3.40.50.300">
    <property type="entry name" value="P-loop containing nucleotide triphosphate hydrolases"/>
    <property type="match status" value="1"/>
</dbReference>
<dbReference type="GO" id="GO:0005975">
    <property type="term" value="P:carbohydrate metabolic process"/>
    <property type="evidence" value="ECO:0007669"/>
    <property type="project" value="InterPro"/>
</dbReference>
<keyword evidence="11" id="KW-1185">Reference proteome</keyword>
<sequence length="194" mass="21184">MGSSLDAWVSRDDWASTWPRADTRVAKPPELIFCGVSGCGKSTIGRRVARELRTPFVEGDDLHVSGNIANMEAGRPLSDNDRLPWLTALSARLGAMAVETGGVMACSALKRVYRTALASASADVYFVLLAIEKEAALERVSHRADHFMPSELVDSQFDQFEPLAPEEPGIVLDALADPDENVKRTLDFIIQLRA</sequence>
<comment type="similarity">
    <text evidence="2 9">Belongs to the gluconokinase GntK/GntV family.</text>
</comment>
<comment type="pathway">
    <text evidence="1">Carbohydrate acid metabolism.</text>
</comment>
<dbReference type="Pfam" id="PF13671">
    <property type="entry name" value="AAA_33"/>
    <property type="match status" value="1"/>
</dbReference>
<reference evidence="10" key="1">
    <citation type="submission" date="2021-04" db="EMBL/GenBank/DDBJ databases">
        <title>Genome based classification of Actinospica acidithermotolerans sp. nov., an actinobacterium isolated from an Indonesian hot spring.</title>
        <authorList>
            <person name="Kusuma A.B."/>
            <person name="Putra K.E."/>
            <person name="Nafisah S."/>
            <person name="Loh J."/>
            <person name="Nouioui I."/>
            <person name="Goodfellow M."/>
        </authorList>
    </citation>
    <scope>NUCLEOTIDE SEQUENCE</scope>
    <source>
        <strain evidence="10">CSCA 57</strain>
    </source>
</reference>
<keyword evidence="7 9" id="KW-0067">ATP-binding</keyword>
<name>A0A941EWB3_9ACTN</name>
<evidence type="ECO:0000313" key="10">
    <source>
        <dbReference type="EMBL" id="MBR7835129.1"/>
    </source>
</evidence>
<dbReference type="SUPFAM" id="SSF52540">
    <property type="entry name" value="P-loop containing nucleoside triphosphate hydrolases"/>
    <property type="match status" value="1"/>
</dbReference>
<evidence type="ECO:0000313" key="11">
    <source>
        <dbReference type="Proteomes" id="UP000675781"/>
    </source>
</evidence>
<comment type="catalytic activity">
    <reaction evidence="8 9">
        <text>D-gluconate + ATP = 6-phospho-D-gluconate + ADP + H(+)</text>
        <dbReference type="Rhea" id="RHEA:19433"/>
        <dbReference type="ChEBI" id="CHEBI:15378"/>
        <dbReference type="ChEBI" id="CHEBI:18391"/>
        <dbReference type="ChEBI" id="CHEBI:30616"/>
        <dbReference type="ChEBI" id="CHEBI:58759"/>
        <dbReference type="ChEBI" id="CHEBI:456216"/>
        <dbReference type="EC" id="2.7.1.12"/>
    </reaction>
</comment>
<evidence type="ECO:0000256" key="4">
    <source>
        <dbReference type="ARBA" id="ARBA00022679"/>
    </source>
</evidence>
<evidence type="ECO:0000256" key="7">
    <source>
        <dbReference type="ARBA" id="ARBA00022840"/>
    </source>
</evidence>
<protein>
    <recommendedName>
        <fullName evidence="3 9">Gluconokinase</fullName>
        <ecNumber evidence="3 9">2.7.1.12</ecNumber>
    </recommendedName>
</protein>
<dbReference type="EMBL" id="JAGSOG010000084">
    <property type="protein sequence ID" value="MBR7835129.1"/>
    <property type="molecule type" value="Genomic_DNA"/>
</dbReference>
<proteinExistence type="inferred from homology"/>
<evidence type="ECO:0000256" key="2">
    <source>
        <dbReference type="ARBA" id="ARBA00008420"/>
    </source>
</evidence>
<dbReference type="InterPro" id="IPR006001">
    <property type="entry name" value="Therm_gnt_kin"/>
</dbReference>
<dbReference type="PANTHER" id="PTHR43442:SF3">
    <property type="entry name" value="GLUCONOKINASE-RELATED"/>
    <property type="match status" value="1"/>
</dbReference>
<dbReference type="CDD" id="cd02021">
    <property type="entry name" value="GntK"/>
    <property type="match status" value="1"/>
</dbReference>
<dbReference type="NCBIfam" id="TIGR01313">
    <property type="entry name" value="therm_gnt_kin"/>
    <property type="match status" value="1"/>
</dbReference>
<keyword evidence="4 9" id="KW-0808">Transferase</keyword>
<dbReference type="GO" id="GO:0046316">
    <property type="term" value="F:gluconokinase activity"/>
    <property type="evidence" value="ECO:0007669"/>
    <property type="project" value="UniProtKB-EC"/>
</dbReference>
<dbReference type="InterPro" id="IPR027417">
    <property type="entry name" value="P-loop_NTPase"/>
</dbReference>
<dbReference type="EC" id="2.7.1.12" evidence="3 9"/>
<evidence type="ECO:0000256" key="1">
    <source>
        <dbReference type="ARBA" id="ARBA00004761"/>
    </source>
</evidence>
<organism evidence="10 11">
    <name type="scientific">Actinospica durhamensis</name>
    <dbReference type="NCBI Taxonomy" id="1508375"/>
    <lineage>
        <taxon>Bacteria</taxon>
        <taxon>Bacillati</taxon>
        <taxon>Actinomycetota</taxon>
        <taxon>Actinomycetes</taxon>
        <taxon>Catenulisporales</taxon>
        <taxon>Actinospicaceae</taxon>
        <taxon>Actinospica</taxon>
    </lineage>
</organism>
<dbReference type="GO" id="GO:0005524">
    <property type="term" value="F:ATP binding"/>
    <property type="evidence" value="ECO:0007669"/>
    <property type="project" value="UniProtKB-KW"/>
</dbReference>
<dbReference type="PANTHER" id="PTHR43442">
    <property type="entry name" value="GLUCONOKINASE-RELATED"/>
    <property type="match status" value="1"/>
</dbReference>
<comment type="caution">
    <text evidence="10">The sequence shown here is derived from an EMBL/GenBank/DDBJ whole genome shotgun (WGS) entry which is preliminary data.</text>
</comment>
<evidence type="ECO:0000256" key="6">
    <source>
        <dbReference type="ARBA" id="ARBA00022777"/>
    </source>
</evidence>
<evidence type="ECO:0000256" key="3">
    <source>
        <dbReference type="ARBA" id="ARBA00012054"/>
    </source>
</evidence>